<dbReference type="GO" id="GO:0016987">
    <property type="term" value="F:sigma factor activity"/>
    <property type="evidence" value="ECO:0007669"/>
    <property type="project" value="UniProtKB-KW"/>
</dbReference>
<dbReference type="InterPro" id="IPR052704">
    <property type="entry name" value="ECF_Sigma-70_Domain"/>
</dbReference>
<evidence type="ECO:0000259" key="6">
    <source>
        <dbReference type="Pfam" id="PF04542"/>
    </source>
</evidence>
<evidence type="ECO:0000256" key="5">
    <source>
        <dbReference type="ARBA" id="ARBA00023163"/>
    </source>
</evidence>
<evidence type="ECO:0000256" key="3">
    <source>
        <dbReference type="ARBA" id="ARBA00023015"/>
    </source>
</evidence>
<dbReference type="InterPro" id="IPR013325">
    <property type="entry name" value="RNA_pol_sigma_r2"/>
</dbReference>
<dbReference type="GO" id="GO:0006352">
    <property type="term" value="P:DNA-templated transcription initiation"/>
    <property type="evidence" value="ECO:0007669"/>
    <property type="project" value="InterPro"/>
</dbReference>
<comment type="similarity">
    <text evidence="1">Belongs to the sigma-70 factor family. ECF subfamily.</text>
</comment>
<dbReference type="InterPro" id="IPR036388">
    <property type="entry name" value="WH-like_DNA-bd_sf"/>
</dbReference>
<dbReference type="NCBIfam" id="NF007214">
    <property type="entry name" value="PRK09636.1"/>
    <property type="match status" value="1"/>
</dbReference>
<comment type="subunit">
    <text evidence="2">Interacts transiently with the RNA polymerase catalytic core formed by RpoA, RpoB, RpoC and RpoZ (2 alpha, 1 beta, 1 beta' and 1 omega subunit) to form the RNA polymerase holoenzyme that can initiate transcription.</text>
</comment>
<name>A0A6G7YK93_9ACTN</name>
<keyword evidence="4" id="KW-0731">Sigma factor</keyword>
<dbReference type="Gene3D" id="3.10.450.50">
    <property type="match status" value="1"/>
</dbReference>
<accession>A0A6G7YK93</accession>
<dbReference type="PANTHER" id="PTHR30173:SF43">
    <property type="entry name" value="ECF RNA POLYMERASE SIGMA FACTOR SIGI-RELATED"/>
    <property type="match status" value="1"/>
</dbReference>
<dbReference type="Gene3D" id="1.10.10.10">
    <property type="entry name" value="Winged helix-like DNA-binding domain superfamily/Winged helix DNA-binding domain"/>
    <property type="match status" value="1"/>
</dbReference>
<dbReference type="EMBL" id="CP049866">
    <property type="protein sequence ID" value="QIK77157.1"/>
    <property type="molecule type" value="Genomic_DNA"/>
</dbReference>
<dbReference type="NCBIfam" id="TIGR02937">
    <property type="entry name" value="sigma70-ECF"/>
    <property type="match status" value="1"/>
</dbReference>
<evidence type="ECO:0000313" key="8">
    <source>
        <dbReference type="EMBL" id="QIK77157.1"/>
    </source>
</evidence>
<dbReference type="AlphaFoldDB" id="A0A6G7YK93"/>
<dbReference type="Gene3D" id="1.10.1740.10">
    <property type="match status" value="1"/>
</dbReference>
<keyword evidence="9" id="KW-1185">Reference proteome</keyword>
<dbReference type="GO" id="GO:0003677">
    <property type="term" value="F:DNA binding"/>
    <property type="evidence" value="ECO:0007669"/>
    <property type="project" value="InterPro"/>
</dbReference>
<dbReference type="SUPFAM" id="SSF88659">
    <property type="entry name" value="Sigma3 and sigma4 domains of RNA polymerase sigma factors"/>
    <property type="match status" value="1"/>
</dbReference>
<sequence>MDDEALALAFERVRPRLVRVAYAVVGSHADAEDVVAACWLRLVTAHAREPVVDVGKWCTVAVARASIDLLRTARKQREVYVGPWLPEPVVTAAQIDLADPADRVTLDETVSYALLVVLETLTPAERVTWVLHELFGVPFPEVADLVGRTPAAVRQLASRARARVREGAPRFEVDPVEHHEVFSRFVTAAAGGDLAALVATLDPDVVATSDGGGQVSAATRPVKGADRVARFLLGIADLSARRGNEESSLVAVNGLPAIAVHAGERLTTLVVPTIADGRVVRVDIIRAPAKLHSPR</sequence>
<dbReference type="Pfam" id="PF08281">
    <property type="entry name" value="Sigma70_r4_2"/>
    <property type="match status" value="1"/>
</dbReference>
<keyword evidence="3" id="KW-0805">Transcription regulation</keyword>
<dbReference type="InterPro" id="IPR013249">
    <property type="entry name" value="RNA_pol_sigma70_r4_t2"/>
</dbReference>
<evidence type="ECO:0000313" key="9">
    <source>
        <dbReference type="Proteomes" id="UP000502035"/>
    </source>
</evidence>
<protein>
    <submittedName>
        <fullName evidence="8">Sigma-70 family RNA polymerase sigma factor</fullName>
    </submittedName>
</protein>
<reference evidence="8 9" key="1">
    <citation type="submission" date="2020-03" db="EMBL/GenBank/DDBJ databases">
        <title>Nocardioides sp. nov., isolated from fish.</title>
        <authorList>
            <person name="Hyun D.-W."/>
            <person name="Bae J.-W."/>
        </authorList>
    </citation>
    <scope>NUCLEOTIDE SEQUENCE [LARGE SCALE GENOMIC DNA]</scope>
    <source>
        <strain evidence="8 9">HDW12A</strain>
    </source>
</reference>
<dbReference type="Proteomes" id="UP000502035">
    <property type="component" value="Chromosome"/>
</dbReference>
<proteinExistence type="inferred from homology"/>
<dbReference type="PANTHER" id="PTHR30173">
    <property type="entry name" value="SIGMA 19 FACTOR"/>
    <property type="match status" value="1"/>
</dbReference>
<evidence type="ECO:0000256" key="1">
    <source>
        <dbReference type="ARBA" id="ARBA00010641"/>
    </source>
</evidence>
<dbReference type="InterPro" id="IPR007627">
    <property type="entry name" value="RNA_pol_sigma70_r2"/>
</dbReference>
<feature type="domain" description="RNA polymerase sigma factor 70 region 4 type 2" evidence="7">
    <location>
        <begin position="113"/>
        <end position="163"/>
    </location>
</feature>
<dbReference type="SUPFAM" id="SSF88946">
    <property type="entry name" value="Sigma2 domain of RNA polymerase sigma factors"/>
    <property type="match status" value="1"/>
</dbReference>
<feature type="domain" description="RNA polymerase sigma-70 region 2" evidence="6">
    <location>
        <begin position="10"/>
        <end position="75"/>
    </location>
</feature>
<keyword evidence="5" id="KW-0804">Transcription</keyword>
<evidence type="ECO:0000256" key="4">
    <source>
        <dbReference type="ARBA" id="ARBA00023082"/>
    </source>
</evidence>
<evidence type="ECO:0000256" key="2">
    <source>
        <dbReference type="ARBA" id="ARBA00011344"/>
    </source>
</evidence>
<dbReference type="Pfam" id="PF04542">
    <property type="entry name" value="Sigma70_r2"/>
    <property type="match status" value="1"/>
</dbReference>
<dbReference type="InterPro" id="IPR014284">
    <property type="entry name" value="RNA_pol_sigma-70_dom"/>
</dbReference>
<dbReference type="InterPro" id="IPR032710">
    <property type="entry name" value="NTF2-like_dom_sf"/>
</dbReference>
<evidence type="ECO:0000259" key="7">
    <source>
        <dbReference type="Pfam" id="PF08281"/>
    </source>
</evidence>
<dbReference type="SUPFAM" id="SSF54427">
    <property type="entry name" value="NTF2-like"/>
    <property type="match status" value="1"/>
</dbReference>
<organism evidence="8 9">
    <name type="scientific">Nocardioides piscis</name>
    <dbReference type="NCBI Taxonomy" id="2714938"/>
    <lineage>
        <taxon>Bacteria</taxon>
        <taxon>Bacillati</taxon>
        <taxon>Actinomycetota</taxon>
        <taxon>Actinomycetes</taxon>
        <taxon>Propionibacteriales</taxon>
        <taxon>Nocardioidaceae</taxon>
        <taxon>Nocardioides</taxon>
    </lineage>
</organism>
<dbReference type="KEGG" id="npi:G7071_00375"/>
<dbReference type="InterPro" id="IPR013324">
    <property type="entry name" value="RNA_pol_sigma_r3/r4-like"/>
</dbReference>
<gene>
    <name evidence="8" type="ORF">G7071_00375</name>
</gene>